<evidence type="ECO:0000313" key="2">
    <source>
        <dbReference type="Proteomes" id="UP001152888"/>
    </source>
</evidence>
<dbReference type="AlphaFoldDB" id="A0A9P0LBD2"/>
<gene>
    <name evidence="1" type="ORF">ACAOBT_LOCUS20791</name>
</gene>
<proteinExistence type="predicted"/>
<comment type="caution">
    <text evidence="1">The sequence shown here is derived from an EMBL/GenBank/DDBJ whole genome shotgun (WGS) entry which is preliminary data.</text>
</comment>
<name>A0A9P0LBD2_ACAOB</name>
<evidence type="ECO:0000313" key="1">
    <source>
        <dbReference type="EMBL" id="CAH1992335.1"/>
    </source>
</evidence>
<protein>
    <submittedName>
        <fullName evidence="1">Uncharacterized protein</fullName>
    </submittedName>
</protein>
<accession>A0A9P0LBD2</accession>
<dbReference type="EMBL" id="CAKOFQ010007139">
    <property type="protein sequence ID" value="CAH1992335.1"/>
    <property type="molecule type" value="Genomic_DNA"/>
</dbReference>
<dbReference type="OrthoDB" id="6768329at2759"/>
<dbReference type="Proteomes" id="UP001152888">
    <property type="component" value="Unassembled WGS sequence"/>
</dbReference>
<sequence>MTHLLAHCGTELQLFQKKVQLRLK</sequence>
<organism evidence="1 2">
    <name type="scientific">Acanthoscelides obtectus</name>
    <name type="common">Bean weevil</name>
    <name type="synonym">Bruchus obtectus</name>
    <dbReference type="NCBI Taxonomy" id="200917"/>
    <lineage>
        <taxon>Eukaryota</taxon>
        <taxon>Metazoa</taxon>
        <taxon>Ecdysozoa</taxon>
        <taxon>Arthropoda</taxon>
        <taxon>Hexapoda</taxon>
        <taxon>Insecta</taxon>
        <taxon>Pterygota</taxon>
        <taxon>Neoptera</taxon>
        <taxon>Endopterygota</taxon>
        <taxon>Coleoptera</taxon>
        <taxon>Polyphaga</taxon>
        <taxon>Cucujiformia</taxon>
        <taxon>Chrysomeloidea</taxon>
        <taxon>Chrysomelidae</taxon>
        <taxon>Bruchinae</taxon>
        <taxon>Bruchini</taxon>
        <taxon>Acanthoscelides</taxon>
    </lineage>
</organism>
<keyword evidence="2" id="KW-1185">Reference proteome</keyword>
<reference evidence="1" key="1">
    <citation type="submission" date="2022-03" db="EMBL/GenBank/DDBJ databases">
        <authorList>
            <person name="Sayadi A."/>
        </authorList>
    </citation>
    <scope>NUCLEOTIDE SEQUENCE</scope>
</reference>